<evidence type="ECO:0000256" key="5">
    <source>
        <dbReference type="SAM" id="MobiDB-lite"/>
    </source>
</evidence>
<evidence type="ECO:0000256" key="2">
    <source>
        <dbReference type="ARBA" id="ARBA00022692"/>
    </source>
</evidence>
<dbReference type="PANTHER" id="PTHR19317">
    <property type="entry name" value="PRENYLATED RAB ACCEPTOR 1-RELATED"/>
    <property type="match status" value="1"/>
</dbReference>
<dbReference type="EMBL" id="CABFNS010000784">
    <property type="protein sequence ID" value="VUC28373.1"/>
    <property type="molecule type" value="Genomic_DNA"/>
</dbReference>
<keyword evidence="4 6" id="KW-0472">Membrane</keyword>
<feature type="compositionally biased region" description="Low complexity" evidence="5">
    <location>
        <begin position="416"/>
        <end position="426"/>
    </location>
</feature>
<comment type="caution">
    <text evidence="7">The sequence shown here is derived from an EMBL/GenBank/DDBJ whole genome shotgun (WGS) entry which is preliminary data.</text>
</comment>
<evidence type="ECO:0000313" key="8">
    <source>
        <dbReference type="Proteomes" id="UP000766486"/>
    </source>
</evidence>
<feature type="region of interest" description="Disordered" evidence="5">
    <location>
        <begin position="163"/>
        <end position="264"/>
    </location>
</feature>
<feature type="compositionally biased region" description="Polar residues" evidence="5">
    <location>
        <begin position="390"/>
        <end position="399"/>
    </location>
</feature>
<keyword evidence="2 6" id="KW-0812">Transmembrane</keyword>
<feature type="compositionally biased region" description="Basic residues" evidence="5">
    <location>
        <begin position="541"/>
        <end position="562"/>
    </location>
</feature>
<proteinExistence type="predicted"/>
<feature type="transmembrane region" description="Helical" evidence="6">
    <location>
        <begin position="124"/>
        <end position="152"/>
    </location>
</feature>
<dbReference type="InterPro" id="IPR004895">
    <property type="entry name" value="Prenylated_rab_accept_PRA1"/>
</dbReference>
<feature type="transmembrane region" description="Helical" evidence="6">
    <location>
        <begin position="72"/>
        <end position="104"/>
    </location>
</feature>
<sequence>MASISIPIDSITSRFNFAERLQGFNPSALSTKFGGLRPISEFLDFKRLSKPADFSDAQSRANYNLSHYSSNYLAVFIILSIYALITNLTLLFVIILVVAGRYLIGLLNGQDLVIGTFRATTSQLYTGLFVVAIPLGLFASPIGTALWLVGFFRGGGLGGRPRAPEFAPPWGRPSRRGRRRGGGDAAHLGAWDGETRVRELETDEEDSDTQGGLVLRRGTRFTSDPLQFTGTDLGDRSGALRQRMGHGGSGSEDDSSDSDGPDIDEMDLALMSSMEKEEFLYQSAMARIQRARERGLTDVNLSKLELDALERRREREAEEAERRARKKKKEQRVAIPLTQLDPVSRKGSGSKSQLSSRHQSATDLTDATDRRALPPVGHFPPPAGSRARQRSGTASSQRPLTIGYDDQYEQSERPGSRQASDSLSRSRSSRYYDDGGASSSSSSRTALDPFKFQTAGPSGAGAASKRHTMPPESPYRTRSGRARGAVKRTPSSDETSEEGNAASDESTDDYDSGARVKQSPPGSRQEAIVIEESPEPEPAKKKSPSPTKRKPVASRVRRGKKK</sequence>
<dbReference type="Pfam" id="PF03208">
    <property type="entry name" value="PRA1"/>
    <property type="match status" value="1"/>
</dbReference>
<protein>
    <recommendedName>
        <fullName evidence="9">Prenylated Rab acceptor 1</fullName>
    </recommendedName>
</protein>
<feature type="compositionally biased region" description="Basic and acidic residues" evidence="5">
    <location>
        <begin position="310"/>
        <end position="322"/>
    </location>
</feature>
<comment type="subcellular location">
    <subcellularLocation>
        <location evidence="1">Membrane</location>
        <topology evidence="1">Multi-pass membrane protein</topology>
    </subcellularLocation>
</comment>
<evidence type="ECO:0000256" key="4">
    <source>
        <dbReference type="ARBA" id="ARBA00023136"/>
    </source>
</evidence>
<feature type="compositionally biased region" description="Polar residues" evidence="5">
    <location>
        <begin position="347"/>
        <end position="365"/>
    </location>
</feature>
<feature type="compositionally biased region" description="Polar residues" evidence="5">
    <location>
        <begin position="220"/>
        <end position="230"/>
    </location>
</feature>
<evidence type="ECO:0008006" key="9">
    <source>
        <dbReference type="Google" id="ProtNLM"/>
    </source>
</evidence>
<evidence type="ECO:0000313" key="7">
    <source>
        <dbReference type="EMBL" id="VUC28373.1"/>
    </source>
</evidence>
<feature type="region of interest" description="Disordered" evidence="5">
    <location>
        <begin position="310"/>
        <end position="562"/>
    </location>
</feature>
<gene>
    <name evidence="7" type="ORF">CLO192961_LOCUS230581</name>
</gene>
<feature type="compositionally biased region" description="Acidic residues" evidence="5">
    <location>
        <begin position="251"/>
        <end position="264"/>
    </location>
</feature>
<evidence type="ECO:0000256" key="3">
    <source>
        <dbReference type="ARBA" id="ARBA00022989"/>
    </source>
</evidence>
<keyword evidence="8" id="KW-1185">Reference proteome</keyword>
<keyword evidence="3 6" id="KW-1133">Transmembrane helix</keyword>
<evidence type="ECO:0000256" key="6">
    <source>
        <dbReference type="SAM" id="Phobius"/>
    </source>
</evidence>
<dbReference type="Proteomes" id="UP000766486">
    <property type="component" value="Unassembled WGS sequence"/>
</dbReference>
<name>A0ABY6UBJ2_BIOOC</name>
<reference evidence="7 8" key="1">
    <citation type="submission" date="2019-06" db="EMBL/GenBank/DDBJ databases">
        <authorList>
            <person name="Broberg M."/>
        </authorList>
    </citation>
    <scope>NUCLEOTIDE SEQUENCE [LARGE SCALE GENOMIC DNA]</scope>
</reference>
<evidence type="ECO:0000256" key="1">
    <source>
        <dbReference type="ARBA" id="ARBA00004141"/>
    </source>
</evidence>
<feature type="compositionally biased region" description="Low complexity" evidence="5">
    <location>
        <begin position="434"/>
        <end position="444"/>
    </location>
</feature>
<dbReference type="PANTHER" id="PTHR19317:SF0">
    <property type="entry name" value="PRENYLATED RAB ACCEPTOR PROTEIN 1"/>
    <property type="match status" value="1"/>
</dbReference>
<accession>A0ABY6UBJ2</accession>
<organism evidence="7 8">
    <name type="scientific">Bionectria ochroleuca</name>
    <name type="common">Gliocladium roseum</name>
    <dbReference type="NCBI Taxonomy" id="29856"/>
    <lineage>
        <taxon>Eukaryota</taxon>
        <taxon>Fungi</taxon>
        <taxon>Dikarya</taxon>
        <taxon>Ascomycota</taxon>
        <taxon>Pezizomycotina</taxon>
        <taxon>Sordariomycetes</taxon>
        <taxon>Hypocreomycetidae</taxon>
        <taxon>Hypocreales</taxon>
        <taxon>Bionectriaceae</taxon>
        <taxon>Clonostachys</taxon>
    </lineage>
</organism>